<comment type="caution">
    <text evidence="1">The sequence shown here is derived from an EMBL/GenBank/DDBJ whole genome shotgun (WGS) entry which is preliminary data.</text>
</comment>
<keyword evidence="2" id="KW-1185">Reference proteome</keyword>
<reference evidence="1 2" key="1">
    <citation type="submission" date="2020-06" db="EMBL/GenBank/DDBJ databases">
        <title>Transcriptomic and genomic resources for Thalictrum thalictroides and T. hernandezii: Facilitating candidate gene discovery in an emerging model plant lineage.</title>
        <authorList>
            <person name="Arias T."/>
            <person name="Riano-Pachon D.M."/>
            <person name="Di Stilio V.S."/>
        </authorList>
    </citation>
    <scope>NUCLEOTIDE SEQUENCE [LARGE SCALE GENOMIC DNA]</scope>
    <source>
        <strain evidence="2">cv. WT478/WT964</strain>
        <tissue evidence="1">Leaves</tissue>
    </source>
</reference>
<dbReference type="OrthoDB" id="45930at2759"/>
<name>A0A7J6VA96_THATH</name>
<proteinExistence type="predicted"/>
<evidence type="ECO:0000313" key="2">
    <source>
        <dbReference type="Proteomes" id="UP000554482"/>
    </source>
</evidence>
<dbReference type="GO" id="GO:0005778">
    <property type="term" value="C:peroxisomal membrane"/>
    <property type="evidence" value="ECO:0007669"/>
    <property type="project" value="InterPro"/>
</dbReference>
<sequence length="377" mass="43412">MLSLRNFWRRNKRKVFVTVGVLGSGYVIYKLYGAHRQRLLDLDKELEREREADELIKSQLQTHFENIQRIVDSTTLPYAMYYLRNRISEDLDLSYLTNRLNQVKDLRMTKLEKLELWENLKVLSFTKMVLSLWSMTALNLYIRIQVNILGRHLYIDAARGMETPHLMEEVDQFDRHGQQEFLATADYLSNYGIVRLIPNMRTAATEVLKGKQLTDTFNTSTLQETIMQILNTFKTIGGFHDWVAYLIPENGLSYKQSVVAYTKDDDTSLLPNVSKLEQLILEARAVLMSADFGDVMEISLRSVVDALMEDFGLQSGGSQSSGIPLARLLARVAQTGPTLLEEPSKNRFIQIIQSLPEVELFYTLLYTNMPLQFSDNT</sequence>
<organism evidence="1 2">
    <name type="scientific">Thalictrum thalictroides</name>
    <name type="common">Rue-anemone</name>
    <name type="synonym">Anemone thalictroides</name>
    <dbReference type="NCBI Taxonomy" id="46969"/>
    <lineage>
        <taxon>Eukaryota</taxon>
        <taxon>Viridiplantae</taxon>
        <taxon>Streptophyta</taxon>
        <taxon>Embryophyta</taxon>
        <taxon>Tracheophyta</taxon>
        <taxon>Spermatophyta</taxon>
        <taxon>Magnoliopsida</taxon>
        <taxon>Ranunculales</taxon>
        <taxon>Ranunculaceae</taxon>
        <taxon>Thalictroideae</taxon>
        <taxon>Thalictrum</taxon>
    </lineage>
</organism>
<dbReference type="InterPro" id="IPR006966">
    <property type="entry name" value="Peroxin-3"/>
</dbReference>
<evidence type="ECO:0000313" key="1">
    <source>
        <dbReference type="EMBL" id="KAF5181979.1"/>
    </source>
</evidence>
<accession>A0A7J6VA96</accession>
<dbReference type="Proteomes" id="UP000554482">
    <property type="component" value="Unassembled WGS sequence"/>
</dbReference>
<dbReference type="Pfam" id="PF04882">
    <property type="entry name" value="Peroxin-3"/>
    <property type="match status" value="1"/>
</dbReference>
<dbReference type="PANTHER" id="PTHR28080">
    <property type="entry name" value="PEROXISOMAL BIOGENESIS FACTOR 3"/>
    <property type="match status" value="1"/>
</dbReference>
<dbReference type="AlphaFoldDB" id="A0A7J6VA96"/>
<gene>
    <name evidence="1" type="ORF">FRX31_028436</name>
</gene>
<dbReference type="EMBL" id="JABWDY010035458">
    <property type="protein sequence ID" value="KAF5181979.1"/>
    <property type="molecule type" value="Genomic_DNA"/>
</dbReference>
<dbReference type="GO" id="GO:0030674">
    <property type="term" value="F:protein-macromolecule adaptor activity"/>
    <property type="evidence" value="ECO:0007669"/>
    <property type="project" value="TreeGrafter"/>
</dbReference>
<dbReference type="GO" id="GO:0045046">
    <property type="term" value="P:protein import into peroxisome membrane"/>
    <property type="evidence" value="ECO:0007669"/>
    <property type="project" value="TreeGrafter"/>
</dbReference>
<protein>
    <submittedName>
        <fullName evidence="1">Peroxisome biogenesis protein 3-1</fullName>
    </submittedName>
</protein>
<dbReference type="PANTHER" id="PTHR28080:SF1">
    <property type="entry name" value="PEROXISOMAL BIOGENESIS FACTOR 3"/>
    <property type="match status" value="1"/>
</dbReference>